<evidence type="ECO:0000313" key="1">
    <source>
        <dbReference type="EMBL" id="AET64815.1"/>
    </source>
</evidence>
<proteinExistence type="predicted"/>
<evidence type="ECO:0000313" key="2">
    <source>
        <dbReference type="Proteomes" id="UP000005877"/>
    </source>
</evidence>
<dbReference type="PATRIC" id="fig|1110509.7.peg.1616"/>
<dbReference type="OrthoDB" id="193274at2157"/>
<dbReference type="EMBL" id="CP003117">
    <property type="protein sequence ID" value="AET64815.1"/>
    <property type="molecule type" value="Genomic_DNA"/>
</dbReference>
<dbReference type="AlphaFoldDB" id="G7WKI8"/>
<sequence length="331" mass="38805">MTNIEAAFTNREEKGSLVDVQEFNADWRAVGSYSYRVSDESLAYSIGALISAFDPDNTGKVSQTKFYKLLYILSADLMNRGVDIKLPYFWYRHGPVVPYAFLPGGIIELRSMDWNKYQGKWVLLRNRRLPTRIASSNKELIDDSVALLWDNYSNAKTPKIVMDVYSMAPHPFQREYKNFIKYIRHKVSDRDILCKVQGLREKEDVSRLERAVDIFDESEFPQIYDDLLQWKTLTKYSINQLSTIDSKFILDLSSIYWDKLFCMFLRVKEYRNLPDALISKWERELPAKQDGYEQNFEELETKFYSSIYRPSGGLNKDICNAYCECLKSILK</sequence>
<keyword evidence="2" id="KW-1185">Reference proteome</keyword>
<evidence type="ECO:0008006" key="3">
    <source>
        <dbReference type="Google" id="ProtNLM"/>
    </source>
</evidence>
<accession>G7WKI8</accession>
<dbReference type="HOGENOM" id="CLU_958495_0_0_2"/>
<dbReference type="Proteomes" id="UP000005877">
    <property type="component" value="Chromosome"/>
</dbReference>
<reference evidence="1 2" key="1">
    <citation type="journal article" date="2012" name="PLoS ONE">
        <title>The genome characteristics and predicted function of methyl-group oxidation pathway in the obligate aceticlastic methanogens, Methanosaeta spp.</title>
        <authorList>
            <person name="Zhu J."/>
            <person name="Zheng H."/>
            <person name="Ai G."/>
            <person name="Zhang G."/>
            <person name="Liu D."/>
            <person name="Liu X."/>
            <person name="Dong X."/>
        </authorList>
    </citation>
    <scope>NUCLEOTIDE SEQUENCE [LARGE SCALE GENOMIC DNA]</scope>
    <source>
        <strain evidence="1 2">6Ac</strain>
    </source>
</reference>
<dbReference type="RefSeq" id="WP_014586999.1">
    <property type="nucleotide sequence ID" value="NC_017527.1"/>
</dbReference>
<organism evidence="1 2">
    <name type="scientific">Methanothrix harundinacea (strain 6Ac)</name>
    <name type="common">Methanosaeta harundinacea</name>
    <dbReference type="NCBI Taxonomy" id="1110509"/>
    <lineage>
        <taxon>Archaea</taxon>
        <taxon>Methanobacteriati</taxon>
        <taxon>Methanobacteriota</taxon>
        <taxon>Stenosarchaea group</taxon>
        <taxon>Methanomicrobia</taxon>
        <taxon>Methanotrichales</taxon>
        <taxon>Methanotrichaceae</taxon>
        <taxon>Methanothrix</taxon>
    </lineage>
</organism>
<protein>
    <recommendedName>
        <fullName evidence="3">EF-hand domain-containing protein</fullName>
    </recommendedName>
</protein>
<dbReference type="KEGG" id="mhi:Mhar_1451"/>
<gene>
    <name evidence="1" type="ordered locus">Mhar_1451</name>
</gene>
<name>G7WKI8_METH6</name>
<dbReference type="GeneID" id="41009191"/>